<sequence length="680" mass="74041">MKLVKEREGEETVSMSNSSACCSSSSSPGGGDGGGVGGGDVVMVGVKFDAPSRQLLTWSLMKIAQPGDRVIALHVLPPDTNYSSSAAAADTSSLLSLVKTFDSLLSVYEGFCSLKQVDLKLKVCKGASVKKILVREAKASGASKLIVGTSNAHHTIRSSTSVAKYCARKLPCNFSVFALKNSRIVFQKEGSRNGCVNCPLKGGGGGDDKSLALQPVTGSLENNNSRRGWFLLRRAFLRHRNLERSKVKRVNVVYPDGKLTARDVSFVGEEDKVCPVDLDAQSGAIVPVGPPVEWCPVSPRREPGGVPAELEGLVEKYSSSCRLFTYEELVTATNDFDSDNVVGKGGTSIVYKGCLPDGKELAVKVLKPSEDVLKQFVSEIEIITTLHHKNIISLLGFCFDCGKLLLVYDFLSRGSLEENLHGNKKNLKAFGWRERYKVAVGVGEALCYLHNGCEQPVIHMDVKSSNILLSDDFEPQLSDFGLANWLSASSHTTRTDVAGTFGYLAPEYFMHGKVSDKVDVFAFGVVLLELLCGKMPINNENPKGKESLVMWAMPILEGGKASQLLDPHLEADYDDNQIERMILAATLCIRRSPKLRPQISLVLKLLQGDEEVTTWARNQVSESEQNDDVDGDAFPTNIQSHLNLALLDLEDDSLSITSTEQGVSIDDYLQGRWSRTSSFD</sequence>
<dbReference type="OrthoDB" id="654677at2759"/>
<dbReference type="Pfam" id="PF00582">
    <property type="entry name" value="Usp"/>
    <property type="match status" value="1"/>
</dbReference>
<dbReference type="FunFam" id="1.10.510.10:FF:000284">
    <property type="entry name" value="Putative receptor-like serine/threonine-protein kinase"/>
    <property type="match status" value="1"/>
</dbReference>
<keyword evidence="9" id="KW-1185">Reference proteome</keyword>
<keyword evidence="3" id="KW-0418">Kinase</keyword>
<evidence type="ECO:0000256" key="6">
    <source>
        <dbReference type="SAM" id="MobiDB-lite"/>
    </source>
</evidence>
<evidence type="ECO:0000259" key="7">
    <source>
        <dbReference type="PROSITE" id="PS50011"/>
    </source>
</evidence>
<dbReference type="FunFam" id="3.30.200.20:FF:000268">
    <property type="entry name" value="probable receptor-like serine/threonine-protein kinase At5g57670"/>
    <property type="match status" value="1"/>
</dbReference>
<comment type="caution">
    <text evidence="8">The sequence shown here is derived from an EMBL/GenBank/DDBJ whole genome shotgun (WGS) entry which is preliminary data.</text>
</comment>
<dbReference type="InterPro" id="IPR046958">
    <property type="entry name" value="RBK1/2/STUNTED"/>
</dbReference>
<dbReference type="InterPro" id="IPR011009">
    <property type="entry name" value="Kinase-like_dom_sf"/>
</dbReference>
<dbReference type="PROSITE" id="PS00108">
    <property type="entry name" value="PROTEIN_KINASE_ST"/>
    <property type="match status" value="1"/>
</dbReference>
<dbReference type="PANTHER" id="PTHR47987:SF5">
    <property type="entry name" value="PROTEIN KINASE DOMAIN-CONTAINING PROTEIN"/>
    <property type="match status" value="1"/>
</dbReference>
<protein>
    <recommendedName>
        <fullName evidence="7">Protein kinase domain-containing protein</fullName>
    </recommendedName>
</protein>
<dbReference type="InterPro" id="IPR008271">
    <property type="entry name" value="Ser/Thr_kinase_AS"/>
</dbReference>
<evidence type="ECO:0000256" key="1">
    <source>
        <dbReference type="ARBA" id="ARBA00022679"/>
    </source>
</evidence>
<dbReference type="AlphaFoldDB" id="A0A9Q0FZF7"/>
<keyword evidence="1" id="KW-0808">Transferase</keyword>
<dbReference type="SMART" id="SM00220">
    <property type="entry name" value="S_TKc"/>
    <property type="match status" value="1"/>
</dbReference>
<dbReference type="EMBL" id="JAKUCV010003340">
    <property type="protein sequence ID" value="KAJ4839362.1"/>
    <property type="molecule type" value="Genomic_DNA"/>
</dbReference>
<feature type="domain" description="Protein kinase" evidence="7">
    <location>
        <begin position="336"/>
        <end position="612"/>
    </location>
</feature>
<dbReference type="GO" id="GO:0004672">
    <property type="term" value="F:protein kinase activity"/>
    <property type="evidence" value="ECO:0007669"/>
    <property type="project" value="InterPro"/>
</dbReference>
<dbReference type="InterPro" id="IPR006016">
    <property type="entry name" value="UspA"/>
</dbReference>
<reference evidence="8" key="2">
    <citation type="journal article" date="2023" name="Plants (Basel)">
        <title>Annotation of the Turnera subulata (Passifloraceae) Draft Genome Reveals the S-Locus Evolved after the Divergence of Turneroideae from Passifloroideae in a Stepwise Manner.</title>
        <authorList>
            <person name="Henning P.M."/>
            <person name="Roalson E.H."/>
            <person name="Mir W."/>
            <person name="McCubbin A.G."/>
            <person name="Shore J.S."/>
        </authorList>
    </citation>
    <scope>NUCLEOTIDE SEQUENCE</scope>
    <source>
        <strain evidence="8">F60SS</strain>
    </source>
</reference>
<feature type="compositionally biased region" description="Basic and acidic residues" evidence="6">
    <location>
        <begin position="1"/>
        <end position="10"/>
    </location>
</feature>
<dbReference type="CDD" id="cd14066">
    <property type="entry name" value="STKc_IRAK"/>
    <property type="match status" value="1"/>
</dbReference>
<dbReference type="SUPFAM" id="SSF56112">
    <property type="entry name" value="Protein kinase-like (PK-like)"/>
    <property type="match status" value="1"/>
</dbReference>
<dbReference type="GO" id="GO:0005524">
    <property type="term" value="F:ATP binding"/>
    <property type="evidence" value="ECO:0007669"/>
    <property type="project" value="UniProtKB-UniRule"/>
</dbReference>
<dbReference type="Pfam" id="PF00069">
    <property type="entry name" value="Pkinase"/>
    <property type="match status" value="1"/>
</dbReference>
<dbReference type="InterPro" id="IPR000719">
    <property type="entry name" value="Prot_kinase_dom"/>
</dbReference>
<reference evidence="8" key="1">
    <citation type="submission" date="2022-02" db="EMBL/GenBank/DDBJ databases">
        <authorList>
            <person name="Henning P.M."/>
            <person name="McCubbin A.G."/>
            <person name="Shore J.S."/>
        </authorList>
    </citation>
    <scope>NUCLEOTIDE SEQUENCE</scope>
    <source>
        <strain evidence="8">F60SS</strain>
        <tissue evidence="8">Leaves</tissue>
    </source>
</reference>
<dbReference type="FunFam" id="3.40.50.620:FF:000177">
    <property type="entry name" value="probable receptor-like serine/threonine-protein kinase At5g57670"/>
    <property type="match status" value="1"/>
</dbReference>
<proteinExistence type="predicted"/>
<dbReference type="PROSITE" id="PS50011">
    <property type="entry name" value="PROTEIN_KINASE_DOM"/>
    <property type="match status" value="1"/>
</dbReference>
<dbReference type="SUPFAM" id="SSF52402">
    <property type="entry name" value="Adenine nucleotide alpha hydrolases-like"/>
    <property type="match status" value="1"/>
</dbReference>
<evidence type="ECO:0000256" key="3">
    <source>
        <dbReference type="ARBA" id="ARBA00022777"/>
    </source>
</evidence>
<evidence type="ECO:0000313" key="8">
    <source>
        <dbReference type="EMBL" id="KAJ4839362.1"/>
    </source>
</evidence>
<feature type="compositionally biased region" description="Low complexity" evidence="6">
    <location>
        <begin position="13"/>
        <end position="27"/>
    </location>
</feature>
<dbReference type="Gene3D" id="3.40.50.620">
    <property type="entry name" value="HUPs"/>
    <property type="match status" value="1"/>
</dbReference>
<evidence type="ECO:0000256" key="2">
    <source>
        <dbReference type="ARBA" id="ARBA00022741"/>
    </source>
</evidence>
<keyword evidence="2 5" id="KW-0547">Nucleotide-binding</keyword>
<dbReference type="PROSITE" id="PS00107">
    <property type="entry name" value="PROTEIN_KINASE_ATP"/>
    <property type="match status" value="1"/>
</dbReference>
<evidence type="ECO:0000256" key="4">
    <source>
        <dbReference type="ARBA" id="ARBA00022840"/>
    </source>
</evidence>
<dbReference type="PANTHER" id="PTHR47987">
    <property type="entry name" value="OS08G0249100 PROTEIN"/>
    <property type="match status" value="1"/>
</dbReference>
<evidence type="ECO:0000256" key="5">
    <source>
        <dbReference type="PROSITE-ProRule" id="PRU10141"/>
    </source>
</evidence>
<name>A0A9Q0FZF7_9ROSI</name>
<keyword evidence="4 5" id="KW-0067">ATP-binding</keyword>
<accession>A0A9Q0FZF7</accession>
<dbReference type="Gene3D" id="3.30.200.20">
    <property type="entry name" value="Phosphorylase Kinase, domain 1"/>
    <property type="match status" value="1"/>
</dbReference>
<dbReference type="Proteomes" id="UP001141552">
    <property type="component" value="Unassembled WGS sequence"/>
</dbReference>
<dbReference type="InterPro" id="IPR014729">
    <property type="entry name" value="Rossmann-like_a/b/a_fold"/>
</dbReference>
<dbReference type="Gene3D" id="1.10.510.10">
    <property type="entry name" value="Transferase(Phosphotransferase) domain 1"/>
    <property type="match status" value="1"/>
</dbReference>
<dbReference type="CDD" id="cd00293">
    <property type="entry name" value="USP-like"/>
    <property type="match status" value="1"/>
</dbReference>
<feature type="region of interest" description="Disordered" evidence="6">
    <location>
        <begin position="1"/>
        <end position="34"/>
    </location>
</feature>
<gene>
    <name evidence="8" type="ORF">Tsubulata_043159</name>
</gene>
<organism evidence="8 9">
    <name type="scientific">Turnera subulata</name>
    <dbReference type="NCBI Taxonomy" id="218843"/>
    <lineage>
        <taxon>Eukaryota</taxon>
        <taxon>Viridiplantae</taxon>
        <taxon>Streptophyta</taxon>
        <taxon>Embryophyta</taxon>
        <taxon>Tracheophyta</taxon>
        <taxon>Spermatophyta</taxon>
        <taxon>Magnoliopsida</taxon>
        <taxon>eudicotyledons</taxon>
        <taxon>Gunneridae</taxon>
        <taxon>Pentapetalae</taxon>
        <taxon>rosids</taxon>
        <taxon>fabids</taxon>
        <taxon>Malpighiales</taxon>
        <taxon>Passifloraceae</taxon>
        <taxon>Turnera</taxon>
    </lineage>
</organism>
<evidence type="ECO:0000313" key="9">
    <source>
        <dbReference type="Proteomes" id="UP001141552"/>
    </source>
</evidence>
<dbReference type="InterPro" id="IPR017441">
    <property type="entry name" value="Protein_kinase_ATP_BS"/>
</dbReference>
<feature type="binding site" evidence="5">
    <location>
        <position position="364"/>
    </location>
    <ligand>
        <name>ATP</name>
        <dbReference type="ChEBI" id="CHEBI:30616"/>
    </ligand>
</feature>